<dbReference type="GO" id="GO:0048038">
    <property type="term" value="F:quinone binding"/>
    <property type="evidence" value="ECO:0007669"/>
    <property type="project" value="UniProtKB-KW"/>
</dbReference>
<feature type="transmembrane region" description="Helical" evidence="5">
    <location>
        <begin position="393"/>
        <end position="413"/>
    </location>
</feature>
<evidence type="ECO:0000256" key="6">
    <source>
        <dbReference type="RuleBase" id="RU000320"/>
    </source>
</evidence>
<feature type="domain" description="NADH:quinone oxidoreductase/Mrp antiporter transmembrane" evidence="7">
    <location>
        <begin position="121"/>
        <end position="408"/>
    </location>
</feature>
<evidence type="ECO:0000256" key="4">
    <source>
        <dbReference type="ARBA" id="ARBA00023136"/>
    </source>
</evidence>
<protein>
    <recommendedName>
        <fullName evidence="5">NADH-quinone oxidoreductase subunit N</fullName>
        <ecNumber evidence="5">7.1.1.-</ecNumber>
    </recommendedName>
    <alternativeName>
        <fullName evidence="5">NADH dehydrogenase I subunit N</fullName>
    </alternativeName>
    <alternativeName>
        <fullName evidence="5">NDH-1 subunit N</fullName>
    </alternativeName>
</protein>
<dbReference type="InterPro" id="IPR001750">
    <property type="entry name" value="ND/Mrp_TM"/>
</dbReference>
<sequence length="464" mass="46696">MGADLLAMLPELLLLLGALCALVAGSYSPQHAQWRVRWAAAVAVLGSLVAAVVGLAGEPGTAFEGTVALDTATGVARVTVALALLLLLALAGDEVAGHPRESEIVTLLLLAGLGTLLLASATDLALLVVAFLLSSIPLYGLVGIVRRPGSAEATLKTYLLGALFGITLMLGVAVLFGLAGGTAYDDLSGLADASPAAVTAGGLFVLGGLLFKAGAVPAHFWVPDATQGASVTAAGFLTTVPKLGALVAVARLLTHLPDPAGWTVLLGVLAVASMTVGNLAALAQDDVRRLLGWSTVSQVGYLLAAAAVVPSSDLALPALLVYLPAYTVTNLAAFAALGAEPDRHSVTDWAGVGRTRPGVVGGLAVSLLGLVGTPPTAVFVAKLLTIAATWDAGAWWLAVALVGNTLISLAYYLRWLAPAVRREQPSATETDGTRHTAARVAVAAAAGALVLGLAAGPLWLVVTG</sequence>
<feature type="transmembrane region" description="Helical" evidence="5">
    <location>
        <begin position="127"/>
        <end position="145"/>
    </location>
</feature>
<feature type="transmembrane region" description="Helical" evidence="5">
    <location>
        <begin position="358"/>
        <end position="381"/>
    </location>
</feature>
<feature type="transmembrane region" description="Helical" evidence="5">
    <location>
        <begin position="75"/>
        <end position="92"/>
    </location>
</feature>
<feature type="transmembrane region" description="Helical" evidence="5">
    <location>
        <begin position="6"/>
        <end position="24"/>
    </location>
</feature>
<feature type="transmembrane region" description="Helical" evidence="5">
    <location>
        <begin position="440"/>
        <end position="462"/>
    </location>
</feature>
<dbReference type="EMBL" id="JACYXZ010000003">
    <property type="protein sequence ID" value="MBD8870401.1"/>
    <property type="molecule type" value="Genomic_DNA"/>
</dbReference>
<dbReference type="GO" id="GO:0050136">
    <property type="term" value="F:NADH dehydrogenase (quinone) (non-electrogenic) activity"/>
    <property type="evidence" value="ECO:0007669"/>
    <property type="project" value="UniProtKB-UniRule"/>
</dbReference>
<keyword evidence="5" id="KW-0520">NAD</keyword>
<evidence type="ECO:0000256" key="2">
    <source>
        <dbReference type="ARBA" id="ARBA00022692"/>
    </source>
</evidence>
<feature type="transmembrane region" description="Helical" evidence="5">
    <location>
        <begin position="234"/>
        <end position="254"/>
    </location>
</feature>
<dbReference type="GO" id="GO:0005886">
    <property type="term" value="C:plasma membrane"/>
    <property type="evidence" value="ECO:0007669"/>
    <property type="project" value="UniProtKB-SubCell"/>
</dbReference>
<dbReference type="HAMAP" id="MF_00445">
    <property type="entry name" value="NDH1_NuoN_1"/>
    <property type="match status" value="1"/>
</dbReference>
<feature type="transmembrane region" description="Helical" evidence="5">
    <location>
        <begin position="36"/>
        <end position="55"/>
    </location>
</feature>
<dbReference type="Pfam" id="PF00361">
    <property type="entry name" value="Proton_antipo_M"/>
    <property type="match status" value="1"/>
</dbReference>
<dbReference type="EC" id="7.1.1.-" evidence="5"/>
<feature type="transmembrane region" description="Helical" evidence="5">
    <location>
        <begin position="315"/>
        <end position="337"/>
    </location>
</feature>
<dbReference type="AlphaFoldDB" id="A0A927K9T8"/>
<evidence type="ECO:0000256" key="1">
    <source>
        <dbReference type="ARBA" id="ARBA00004127"/>
    </source>
</evidence>
<feature type="transmembrane region" description="Helical" evidence="5">
    <location>
        <begin position="104"/>
        <end position="121"/>
    </location>
</feature>
<organism evidence="8 9">
    <name type="scientific">Nocardioides donggukensis</name>
    <dbReference type="NCBI Taxonomy" id="2774019"/>
    <lineage>
        <taxon>Bacteria</taxon>
        <taxon>Bacillati</taxon>
        <taxon>Actinomycetota</taxon>
        <taxon>Actinomycetes</taxon>
        <taxon>Propionibacteriales</taxon>
        <taxon>Nocardioidaceae</taxon>
        <taxon>Nocardioides</taxon>
    </lineage>
</organism>
<keyword evidence="5" id="KW-1003">Cell membrane</keyword>
<accession>A0A927K9T8</accession>
<keyword evidence="9" id="KW-1185">Reference proteome</keyword>
<proteinExistence type="inferred from homology"/>
<gene>
    <name evidence="5" type="primary">nuoN</name>
    <name evidence="8" type="ORF">IE331_12260</name>
</gene>
<feature type="transmembrane region" description="Helical" evidence="5">
    <location>
        <begin position="260"/>
        <end position="283"/>
    </location>
</feature>
<dbReference type="GO" id="GO:0012505">
    <property type="term" value="C:endomembrane system"/>
    <property type="evidence" value="ECO:0007669"/>
    <property type="project" value="UniProtKB-SubCell"/>
</dbReference>
<keyword evidence="3 5" id="KW-1133">Transmembrane helix</keyword>
<keyword evidence="5" id="KW-0874">Quinone</keyword>
<evidence type="ECO:0000256" key="3">
    <source>
        <dbReference type="ARBA" id="ARBA00022989"/>
    </source>
</evidence>
<keyword evidence="5" id="KW-1278">Translocase</keyword>
<evidence type="ECO:0000259" key="7">
    <source>
        <dbReference type="Pfam" id="PF00361"/>
    </source>
</evidence>
<comment type="subunit">
    <text evidence="5">NDH-1 is composed of 14 different subunits. Subunits NuoA, H, J, K, L, M, N constitute the membrane sector of the complex.</text>
</comment>
<dbReference type="InterPro" id="IPR010096">
    <property type="entry name" value="NADH-Q_OxRdtase_suN/2"/>
</dbReference>
<feature type="transmembrane region" description="Helical" evidence="5">
    <location>
        <begin position="200"/>
        <end position="222"/>
    </location>
</feature>
<keyword evidence="5" id="KW-0813">Transport</keyword>
<keyword evidence="2 5" id="KW-0812">Transmembrane</keyword>
<dbReference type="Proteomes" id="UP000616839">
    <property type="component" value="Unassembled WGS sequence"/>
</dbReference>
<comment type="caution">
    <text evidence="8">The sequence shown here is derived from an EMBL/GenBank/DDBJ whole genome shotgun (WGS) entry which is preliminary data.</text>
</comment>
<dbReference type="GO" id="GO:0008137">
    <property type="term" value="F:NADH dehydrogenase (ubiquinone) activity"/>
    <property type="evidence" value="ECO:0007669"/>
    <property type="project" value="InterPro"/>
</dbReference>
<dbReference type="PANTHER" id="PTHR22773">
    <property type="entry name" value="NADH DEHYDROGENASE"/>
    <property type="match status" value="1"/>
</dbReference>
<comment type="similarity">
    <text evidence="5">Belongs to the complex I subunit 2 family.</text>
</comment>
<dbReference type="GO" id="GO:0042773">
    <property type="term" value="P:ATP synthesis coupled electron transport"/>
    <property type="evidence" value="ECO:0007669"/>
    <property type="project" value="InterPro"/>
</dbReference>
<feature type="transmembrane region" description="Helical" evidence="5">
    <location>
        <begin position="290"/>
        <end position="309"/>
    </location>
</feature>
<feature type="transmembrane region" description="Helical" evidence="5">
    <location>
        <begin position="157"/>
        <end position="180"/>
    </location>
</feature>
<keyword evidence="4 5" id="KW-0472">Membrane</keyword>
<comment type="subcellular location">
    <subcellularLocation>
        <location evidence="5">Cell membrane</location>
        <topology evidence="5">Multi-pass membrane protein</topology>
    </subcellularLocation>
    <subcellularLocation>
        <location evidence="1">Endomembrane system</location>
        <topology evidence="1">Multi-pass membrane protein</topology>
    </subcellularLocation>
    <subcellularLocation>
        <location evidence="6">Membrane</location>
        <topology evidence="6">Multi-pass membrane protein</topology>
    </subcellularLocation>
</comment>
<evidence type="ECO:0000313" key="9">
    <source>
        <dbReference type="Proteomes" id="UP000616839"/>
    </source>
</evidence>
<comment type="catalytic activity">
    <reaction evidence="5">
        <text>a quinone + NADH + 5 H(+)(in) = a quinol + NAD(+) + 4 H(+)(out)</text>
        <dbReference type="Rhea" id="RHEA:57888"/>
        <dbReference type="ChEBI" id="CHEBI:15378"/>
        <dbReference type="ChEBI" id="CHEBI:24646"/>
        <dbReference type="ChEBI" id="CHEBI:57540"/>
        <dbReference type="ChEBI" id="CHEBI:57945"/>
        <dbReference type="ChEBI" id="CHEBI:132124"/>
    </reaction>
</comment>
<comment type="function">
    <text evidence="5">NDH-1 shuttles electrons from NADH, via FMN and iron-sulfur (Fe-S) centers, to quinones in the respiratory chain. The immediate electron acceptor for the enzyme in this species is believed to be a menaquinone. Couples the redox reaction to proton translocation (for every two electrons transferred, four hydrogen ions are translocated across the cytoplasmic membrane), and thus conserves the redox energy in a proton gradient.</text>
</comment>
<evidence type="ECO:0000256" key="5">
    <source>
        <dbReference type="HAMAP-Rule" id="MF_00445"/>
    </source>
</evidence>
<reference evidence="8" key="1">
    <citation type="submission" date="2020-09" db="EMBL/GenBank/DDBJ databases">
        <title>Nocardioides sp. strain MJB4 16S ribosomal RNA gene Genome sequencing and assembly.</title>
        <authorList>
            <person name="Kim I."/>
        </authorList>
    </citation>
    <scope>NUCLEOTIDE SEQUENCE</scope>
    <source>
        <strain evidence="8">MJB4</strain>
    </source>
</reference>
<evidence type="ECO:0000313" key="8">
    <source>
        <dbReference type="EMBL" id="MBD8870401.1"/>
    </source>
</evidence>
<name>A0A927K9T8_9ACTN</name>